<reference evidence="2 3" key="1">
    <citation type="journal article" date="2014" name="Genome Announc.">
        <title>Genome Sequence and Methylome of Soil Bacterium Gemmatirosa kalamazoonensis KBS708T, a Member of the Rarely Cultivated Gemmatimonadetes Phylum.</title>
        <authorList>
            <person name="Debruyn J.M."/>
            <person name="Radosevich M."/>
            <person name="Wommack K.E."/>
            <person name="Polson S.W."/>
            <person name="Hauser L.J."/>
            <person name="Fawaz M.N."/>
            <person name="Korlach J."/>
            <person name="Tsai Y.C."/>
        </authorList>
    </citation>
    <scope>NUCLEOTIDE SEQUENCE [LARGE SCALE GENOMIC DNA]</scope>
    <source>
        <strain evidence="2 3">KBS708</strain>
    </source>
</reference>
<dbReference type="InterPro" id="IPR001753">
    <property type="entry name" value="Enoyl-CoA_hydra/iso"/>
</dbReference>
<dbReference type="STRING" id="861299.J421_3719"/>
<evidence type="ECO:0000313" key="3">
    <source>
        <dbReference type="Proteomes" id="UP000019151"/>
    </source>
</evidence>
<dbReference type="InterPro" id="IPR029045">
    <property type="entry name" value="ClpP/crotonase-like_dom_sf"/>
</dbReference>
<organism evidence="2 3">
    <name type="scientific">Gemmatirosa kalamazoonensis</name>
    <dbReference type="NCBI Taxonomy" id="861299"/>
    <lineage>
        <taxon>Bacteria</taxon>
        <taxon>Pseudomonadati</taxon>
        <taxon>Gemmatimonadota</taxon>
        <taxon>Gemmatimonadia</taxon>
        <taxon>Gemmatimonadales</taxon>
        <taxon>Gemmatimonadaceae</taxon>
        <taxon>Gemmatirosa</taxon>
    </lineage>
</organism>
<dbReference type="InterPro" id="IPR051683">
    <property type="entry name" value="Enoyl-CoA_Hydratase/Isomerase"/>
</dbReference>
<dbReference type="PANTHER" id="PTHR42964:SF1">
    <property type="entry name" value="POLYKETIDE BIOSYNTHESIS ENOYL-COA HYDRATASE PKSH-RELATED"/>
    <property type="match status" value="1"/>
</dbReference>
<sequence>MTVPPASPLHALPAYGRVVVDVHDGVATVRFGHPKGNSLPAALLRDLAERVADAGRQRDVRVIVLRSDGPGPFCAGASFDELTAIADADAGKEFFLGFARVILAMLRCPQFVVAAVHGKVAGGGVGLVAASDYSVAVTTAACKLSELAVGIGPFVVGPVIERKIGLAAFQGMAVDADWRDARWAHTHGLYTQLAETPMELEERVQVLAARLAASNPEAMALIKRAAWSGTDDWDELLARRAEMSGRLVLSDFTRNAIAKFKNR</sequence>
<dbReference type="eggNOG" id="COG1024">
    <property type="taxonomic scope" value="Bacteria"/>
</dbReference>
<dbReference type="AlphaFoldDB" id="W0RKH6"/>
<dbReference type="EMBL" id="CP007128">
    <property type="protein sequence ID" value="AHG91256.1"/>
    <property type="molecule type" value="Genomic_DNA"/>
</dbReference>
<dbReference type="PANTHER" id="PTHR42964">
    <property type="entry name" value="ENOYL-COA HYDRATASE"/>
    <property type="match status" value="1"/>
</dbReference>
<dbReference type="CDD" id="cd06558">
    <property type="entry name" value="crotonase-like"/>
    <property type="match status" value="1"/>
</dbReference>
<dbReference type="Proteomes" id="UP000019151">
    <property type="component" value="Chromosome"/>
</dbReference>
<evidence type="ECO:0000256" key="1">
    <source>
        <dbReference type="ARBA" id="ARBA00005254"/>
    </source>
</evidence>
<keyword evidence="2" id="KW-0413">Isomerase</keyword>
<comment type="similarity">
    <text evidence="1">Belongs to the enoyl-CoA hydratase/isomerase family.</text>
</comment>
<dbReference type="PATRIC" id="fig|861299.3.peg.3774"/>
<dbReference type="Gene3D" id="3.90.226.10">
    <property type="entry name" value="2-enoyl-CoA Hydratase, Chain A, domain 1"/>
    <property type="match status" value="1"/>
</dbReference>
<dbReference type="GO" id="GO:0008300">
    <property type="term" value="P:isoprenoid catabolic process"/>
    <property type="evidence" value="ECO:0007669"/>
    <property type="project" value="TreeGrafter"/>
</dbReference>
<protein>
    <submittedName>
        <fullName evidence="2">Enoyl-CoA hydratase/isomerase</fullName>
    </submittedName>
</protein>
<dbReference type="KEGG" id="gba:J421_3719"/>
<name>W0RKH6_9BACT</name>
<dbReference type="Pfam" id="PF00378">
    <property type="entry name" value="ECH_1"/>
    <property type="match status" value="1"/>
</dbReference>
<gene>
    <name evidence="2" type="ORF">J421_3719</name>
</gene>
<keyword evidence="3" id="KW-1185">Reference proteome</keyword>
<dbReference type="HOGENOM" id="CLU_009834_7_3_0"/>
<dbReference type="GO" id="GO:0016853">
    <property type="term" value="F:isomerase activity"/>
    <property type="evidence" value="ECO:0007669"/>
    <property type="project" value="UniProtKB-KW"/>
</dbReference>
<dbReference type="InParanoid" id="W0RKH6"/>
<evidence type="ECO:0000313" key="2">
    <source>
        <dbReference type="EMBL" id="AHG91256.1"/>
    </source>
</evidence>
<dbReference type="OrthoDB" id="638407at2"/>
<dbReference type="RefSeq" id="WP_025412707.1">
    <property type="nucleotide sequence ID" value="NZ_CP007128.1"/>
</dbReference>
<dbReference type="SUPFAM" id="SSF52096">
    <property type="entry name" value="ClpP/crotonase"/>
    <property type="match status" value="1"/>
</dbReference>
<accession>W0RKH6</accession>
<proteinExistence type="inferred from homology"/>